<accession>A0A136A4A4</accession>
<keyword evidence="1" id="KW-0812">Transmembrane</keyword>
<dbReference type="EMBL" id="LSNE01000003">
    <property type="protein sequence ID" value="KXI30075.1"/>
    <property type="molecule type" value="Genomic_DNA"/>
</dbReference>
<dbReference type="OrthoDB" id="6638271at2"/>
<keyword evidence="1" id="KW-0472">Membrane</keyword>
<dbReference type="AlphaFoldDB" id="A0A136A4A4"/>
<comment type="caution">
    <text evidence="2">The sequence shown here is derived from an EMBL/GenBank/DDBJ whole genome shotgun (WGS) entry which is preliminary data.</text>
</comment>
<evidence type="ECO:0008006" key="4">
    <source>
        <dbReference type="Google" id="ProtNLM"/>
    </source>
</evidence>
<keyword evidence="3" id="KW-1185">Reference proteome</keyword>
<feature type="transmembrane region" description="Helical" evidence="1">
    <location>
        <begin position="77"/>
        <end position="99"/>
    </location>
</feature>
<keyword evidence="1" id="KW-1133">Transmembrane helix</keyword>
<sequence>MDKLGSSANQQLQLFLKSLENKIVMARNRDELTAILHQIESFGRPLKYDNSRYWFSLLGALLVAGVSFFYLNENPQTPVVMWLLGLSGITVLVFAVLIFMRRSKISSLSDALYLRDVYLDNNWQHEPFHGKRLAAQLAQQFNEFKRGNHLREIQWLVKGHYQGQEHQFEYHAYTFHYVDRRTVSTTDSKGRHRTRTVYDHHYRYGLYLPFEFVSGITISSSWFGSFFGSTYKPASTEFNRRFKVNAHSEMAAAKFLKPAVVVELEDLGKELTGLNLEFSSLGQLCMSFTPNICKWQRQHGLDEPAAFLREIKQNQKIPLLQQTLQRIHTLLRHSDNNF</sequence>
<reference evidence="3" key="1">
    <citation type="submission" date="2016-02" db="EMBL/GenBank/DDBJ databases">
        <authorList>
            <person name="Schultz-Johansen M."/>
            <person name="Glaring M.A."/>
            <person name="Bech P.K."/>
            <person name="Stougaard P."/>
        </authorList>
    </citation>
    <scope>NUCLEOTIDE SEQUENCE [LARGE SCALE GENOMIC DNA]</scope>
    <source>
        <strain evidence="3">S66</strain>
    </source>
</reference>
<protein>
    <recommendedName>
        <fullName evidence="4">DUF3137 domain-containing protein</fullName>
    </recommendedName>
</protein>
<evidence type="ECO:0000313" key="3">
    <source>
        <dbReference type="Proteomes" id="UP000070299"/>
    </source>
</evidence>
<gene>
    <name evidence="2" type="ORF">AX660_08735</name>
</gene>
<dbReference type="RefSeq" id="WP_068373824.1">
    <property type="nucleotide sequence ID" value="NZ_LSNE01000003.1"/>
</dbReference>
<dbReference type="Proteomes" id="UP000070299">
    <property type="component" value="Unassembled WGS sequence"/>
</dbReference>
<feature type="transmembrane region" description="Helical" evidence="1">
    <location>
        <begin position="53"/>
        <end position="71"/>
    </location>
</feature>
<evidence type="ECO:0000313" key="2">
    <source>
        <dbReference type="EMBL" id="KXI30075.1"/>
    </source>
</evidence>
<name>A0A136A4A4_9ALTE</name>
<dbReference type="STRING" id="1799789.AX660_08735"/>
<evidence type="ECO:0000256" key="1">
    <source>
        <dbReference type="SAM" id="Phobius"/>
    </source>
</evidence>
<proteinExistence type="predicted"/>
<organism evidence="2 3">
    <name type="scientific">Paraglaciecola hydrolytica</name>
    <dbReference type="NCBI Taxonomy" id="1799789"/>
    <lineage>
        <taxon>Bacteria</taxon>
        <taxon>Pseudomonadati</taxon>
        <taxon>Pseudomonadota</taxon>
        <taxon>Gammaproteobacteria</taxon>
        <taxon>Alteromonadales</taxon>
        <taxon>Alteromonadaceae</taxon>
        <taxon>Paraglaciecola</taxon>
    </lineage>
</organism>